<keyword evidence="1" id="KW-1133">Transmembrane helix</keyword>
<organism evidence="2 3">
    <name type="scientific">Brevibacillus fluminis</name>
    <dbReference type="NCBI Taxonomy" id="511487"/>
    <lineage>
        <taxon>Bacteria</taxon>
        <taxon>Bacillati</taxon>
        <taxon>Bacillota</taxon>
        <taxon>Bacilli</taxon>
        <taxon>Bacillales</taxon>
        <taxon>Paenibacillaceae</taxon>
        <taxon>Brevibacillus</taxon>
    </lineage>
</organism>
<evidence type="ECO:0000256" key="1">
    <source>
        <dbReference type="SAM" id="Phobius"/>
    </source>
</evidence>
<sequence length="71" mass="8603">MEWRILFWLVAIVFLLFCLYLLYRLKKEIKKLKPLQNIPDEFVRKWSKKLILLCVLFLLGLAFGIASEFLR</sequence>
<keyword evidence="1" id="KW-0812">Transmembrane</keyword>
<name>A0A3M8CTV3_9BACL</name>
<keyword evidence="3" id="KW-1185">Reference proteome</keyword>
<keyword evidence="1" id="KW-0472">Membrane</keyword>
<reference evidence="2 3" key="1">
    <citation type="submission" date="2018-10" db="EMBL/GenBank/DDBJ databases">
        <title>Phylogenomics of Brevibacillus.</title>
        <authorList>
            <person name="Dunlap C."/>
        </authorList>
    </citation>
    <scope>NUCLEOTIDE SEQUENCE [LARGE SCALE GENOMIC DNA]</scope>
    <source>
        <strain evidence="2 3">JCM 15716</strain>
    </source>
</reference>
<dbReference type="InterPro" id="IPR036259">
    <property type="entry name" value="MFS_trans_sf"/>
</dbReference>
<proteinExistence type="predicted"/>
<dbReference type="SUPFAM" id="SSF103473">
    <property type="entry name" value="MFS general substrate transporter"/>
    <property type="match status" value="1"/>
</dbReference>
<evidence type="ECO:0000313" key="2">
    <source>
        <dbReference type="EMBL" id="RNB79232.1"/>
    </source>
</evidence>
<protein>
    <recommendedName>
        <fullName evidence="4">DUF3899 domain-containing protein</fullName>
    </recommendedName>
</protein>
<accession>A0A3M8CTV3</accession>
<evidence type="ECO:0000313" key="3">
    <source>
        <dbReference type="Proteomes" id="UP000271031"/>
    </source>
</evidence>
<dbReference type="AlphaFoldDB" id="A0A3M8CTV3"/>
<gene>
    <name evidence="2" type="ORF">EDM56_29820</name>
</gene>
<feature type="transmembrane region" description="Helical" evidence="1">
    <location>
        <begin position="50"/>
        <end position="70"/>
    </location>
</feature>
<dbReference type="Proteomes" id="UP000271031">
    <property type="component" value="Unassembled WGS sequence"/>
</dbReference>
<dbReference type="EMBL" id="RHHQ01000029">
    <property type="protein sequence ID" value="RNB79232.1"/>
    <property type="molecule type" value="Genomic_DNA"/>
</dbReference>
<comment type="caution">
    <text evidence="2">The sequence shown here is derived from an EMBL/GenBank/DDBJ whole genome shotgun (WGS) entry which is preliminary data.</text>
</comment>
<feature type="transmembrane region" description="Helical" evidence="1">
    <location>
        <begin position="6"/>
        <end position="23"/>
    </location>
</feature>
<evidence type="ECO:0008006" key="4">
    <source>
        <dbReference type="Google" id="ProtNLM"/>
    </source>
</evidence>